<evidence type="ECO:0000256" key="5">
    <source>
        <dbReference type="SAM" id="Phobius"/>
    </source>
</evidence>
<evidence type="ECO:0000256" key="2">
    <source>
        <dbReference type="ARBA" id="ARBA00022692"/>
    </source>
</evidence>
<feature type="transmembrane region" description="Helical" evidence="5">
    <location>
        <begin position="294"/>
        <end position="315"/>
    </location>
</feature>
<dbReference type="GO" id="GO:0005737">
    <property type="term" value="C:cytoplasm"/>
    <property type="evidence" value="ECO:0007669"/>
    <property type="project" value="TreeGrafter"/>
</dbReference>
<feature type="transmembrane region" description="Helical" evidence="5">
    <location>
        <begin position="24"/>
        <end position="43"/>
    </location>
</feature>
<accession>A0A1X7R2B4</accession>
<evidence type="ECO:0000256" key="4">
    <source>
        <dbReference type="ARBA" id="ARBA00023136"/>
    </source>
</evidence>
<dbReference type="Pfam" id="PF03124">
    <property type="entry name" value="EXS"/>
    <property type="match status" value="1"/>
</dbReference>
<proteinExistence type="predicted"/>
<feature type="domain" description="EXS" evidence="6">
    <location>
        <begin position="183"/>
        <end position="357"/>
    </location>
</feature>
<dbReference type="PROSITE" id="PS51380">
    <property type="entry name" value="EXS"/>
    <property type="match status" value="1"/>
</dbReference>
<keyword evidence="3 5" id="KW-1133">Transmembrane helix</keyword>
<keyword evidence="4 5" id="KW-0472">Membrane</keyword>
<evidence type="ECO:0000313" key="7">
    <source>
        <dbReference type="EMBL" id="SMN19629.1"/>
    </source>
</evidence>
<evidence type="ECO:0000313" key="8">
    <source>
        <dbReference type="Proteomes" id="UP000196158"/>
    </source>
</evidence>
<feature type="transmembrane region" description="Helical" evidence="5">
    <location>
        <begin position="250"/>
        <end position="269"/>
    </location>
</feature>
<dbReference type="EMBL" id="FXLY01000004">
    <property type="protein sequence ID" value="SMN19629.1"/>
    <property type="molecule type" value="Genomic_DNA"/>
</dbReference>
<evidence type="ECO:0000259" key="6">
    <source>
        <dbReference type="PROSITE" id="PS51380"/>
    </source>
</evidence>
<name>A0A1X7R2B4_9SACH</name>
<dbReference type="OrthoDB" id="2159384at2759"/>
<sequence length="357" mass="42963">MKFQDKFQEGTEKGLLLNYVQTPVPQRLNVLLFTAVWLWYLIVKYLNNNNINISDVLQLKLRNDMHQAPTNRQLLRFSYLFAWKLTKIFILTHVAILLIFSNYNEQDIFGIQYLVIHSLPLVQFIVIVFLILRESEIIRYCTKRLLLIEPNPRILRNVYILLSDTLTSFNKPLIDFTLFTSLLLGKPLTHFDLFLSSLPSGVRIFQCLREYKLLHDTELLLNACKYCSNLPIIACTWYTRTHNMSNVSQLFYSVQLCFLVLNSSYTFYWDVRRDWTIPSIFSLRKNKLTFKPNVYYFAILFDFIVRYWWIWVVIYTQNESQNHIFFKYELYYFEVIRRANWIIFKLESEYVNRPIKS</sequence>
<dbReference type="PANTHER" id="PTHR10783">
    <property type="entry name" value="XENOTROPIC AND POLYTROPIC RETROVIRUS RECEPTOR 1-RELATED"/>
    <property type="match status" value="1"/>
</dbReference>
<dbReference type="PANTHER" id="PTHR10783:SF46">
    <property type="entry name" value="PROTEIN ERD1 HOMOLOG 2"/>
    <property type="match status" value="1"/>
</dbReference>
<dbReference type="STRING" id="1789683.A0A1X7R2B4"/>
<keyword evidence="2 5" id="KW-0812">Transmembrane</keyword>
<gene>
    <name evidence="7" type="ORF">KASA_0O01914G</name>
</gene>
<comment type="subcellular location">
    <subcellularLocation>
        <location evidence="1">Membrane</location>
        <topology evidence="1">Multi-pass membrane protein</topology>
    </subcellularLocation>
</comment>
<reference evidence="7 8" key="1">
    <citation type="submission" date="2017-04" db="EMBL/GenBank/DDBJ databases">
        <authorList>
            <person name="Afonso C.L."/>
            <person name="Miller P.J."/>
            <person name="Scott M.A."/>
            <person name="Spackman E."/>
            <person name="Goraichik I."/>
            <person name="Dimitrov K.M."/>
            <person name="Suarez D.L."/>
            <person name="Swayne D.E."/>
        </authorList>
    </citation>
    <scope>NUCLEOTIDE SEQUENCE [LARGE SCALE GENOMIC DNA]</scope>
</reference>
<dbReference type="Proteomes" id="UP000196158">
    <property type="component" value="Unassembled WGS sequence"/>
</dbReference>
<protein>
    <submittedName>
        <fullName evidence="7">Similar to Saccharomyces cerevisiae YDR414C ERD1 Predicted membrane protein required for the retention of lumenal endoplasmic reticulum proteins</fullName>
    </submittedName>
</protein>
<organism evidence="7 8">
    <name type="scientific">Maudiozyma saulgeensis</name>
    <dbReference type="NCBI Taxonomy" id="1789683"/>
    <lineage>
        <taxon>Eukaryota</taxon>
        <taxon>Fungi</taxon>
        <taxon>Dikarya</taxon>
        <taxon>Ascomycota</taxon>
        <taxon>Saccharomycotina</taxon>
        <taxon>Saccharomycetes</taxon>
        <taxon>Saccharomycetales</taxon>
        <taxon>Saccharomycetaceae</taxon>
        <taxon>Maudiozyma</taxon>
    </lineage>
</organism>
<evidence type="ECO:0000256" key="1">
    <source>
        <dbReference type="ARBA" id="ARBA00004141"/>
    </source>
</evidence>
<feature type="transmembrane region" description="Helical" evidence="5">
    <location>
        <begin position="109"/>
        <end position="132"/>
    </location>
</feature>
<feature type="transmembrane region" description="Helical" evidence="5">
    <location>
        <begin position="81"/>
        <end position="103"/>
    </location>
</feature>
<dbReference type="InterPro" id="IPR004342">
    <property type="entry name" value="EXS_C"/>
</dbReference>
<dbReference type="AlphaFoldDB" id="A0A1X7R2B4"/>
<evidence type="ECO:0000256" key="3">
    <source>
        <dbReference type="ARBA" id="ARBA00022989"/>
    </source>
</evidence>
<keyword evidence="8" id="KW-1185">Reference proteome</keyword>
<dbReference type="GO" id="GO:0016020">
    <property type="term" value="C:membrane"/>
    <property type="evidence" value="ECO:0007669"/>
    <property type="project" value="UniProtKB-SubCell"/>
</dbReference>